<evidence type="ECO:0000256" key="1">
    <source>
        <dbReference type="SAM" id="MobiDB-lite"/>
    </source>
</evidence>
<feature type="compositionally biased region" description="Basic and acidic residues" evidence="1">
    <location>
        <begin position="223"/>
        <end position="235"/>
    </location>
</feature>
<feature type="compositionally biased region" description="Basic and acidic residues" evidence="1">
    <location>
        <begin position="174"/>
        <end position="188"/>
    </location>
</feature>
<feature type="compositionally biased region" description="Polar residues" evidence="1">
    <location>
        <begin position="408"/>
        <end position="417"/>
    </location>
</feature>
<evidence type="ECO:0000313" key="2">
    <source>
        <dbReference type="EMBL" id="KFM69072.1"/>
    </source>
</evidence>
<feature type="compositionally biased region" description="Basic residues" evidence="1">
    <location>
        <begin position="504"/>
        <end position="513"/>
    </location>
</feature>
<feature type="non-terminal residue" evidence="2">
    <location>
        <position position="723"/>
    </location>
</feature>
<feature type="compositionally biased region" description="Polar residues" evidence="1">
    <location>
        <begin position="283"/>
        <end position="302"/>
    </location>
</feature>
<feature type="compositionally biased region" description="Pro residues" evidence="1">
    <location>
        <begin position="99"/>
        <end position="125"/>
    </location>
</feature>
<dbReference type="EMBL" id="KK116914">
    <property type="protein sequence ID" value="KFM69072.1"/>
    <property type="molecule type" value="Genomic_DNA"/>
</dbReference>
<feature type="compositionally biased region" description="Basic and acidic residues" evidence="1">
    <location>
        <begin position="335"/>
        <end position="363"/>
    </location>
</feature>
<dbReference type="AlphaFoldDB" id="A0A087TVD3"/>
<feature type="compositionally biased region" description="Pro residues" evidence="1">
    <location>
        <begin position="380"/>
        <end position="389"/>
    </location>
</feature>
<feature type="compositionally biased region" description="Basic and acidic residues" evidence="1">
    <location>
        <begin position="594"/>
        <end position="609"/>
    </location>
</feature>
<feature type="compositionally biased region" description="Low complexity" evidence="1">
    <location>
        <begin position="262"/>
        <end position="277"/>
    </location>
</feature>
<proteinExistence type="predicted"/>
<feature type="region of interest" description="Disordered" evidence="1">
    <location>
        <begin position="93"/>
        <end position="516"/>
    </location>
</feature>
<feature type="compositionally biased region" description="Basic and acidic residues" evidence="1">
    <location>
        <begin position="470"/>
        <end position="488"/>
    </location>
</feature>
<feature type="compositionally biased region" description="Basic and acidic residues" evidence="1">
    <location>
        <begin position="678"/>
        <end position="704"/>
    </location>
</feature>
<feature type="compositionally biased region" description="Basic and acidic residues" evidence="1">
    <location>
        <begin position="618"/>
        <end position="627"/>
    </location>
</feature>
<dbReference type="Proteomes" id="UP000054359">
    <property type="component" value="Unassembled WGS sequence"/>
</dbReference>
<gene>
    <name evidence="2" type="ORF">X975_07916</name>
</gene>
<feature type="compositionally biased region" description="Low complexity" evidence="1">
    <location>
        <begin position="633"/>
        <end position="644"/>
    </location>
</feature>
<name>A0A087TVD3_STEMI</name>
<protein>
    <submittedName>
        <fullName evidence="2">Uncharacterized protein</fullName>
    </submittedName>
</protein>
<sequence>MWGLSNFFGETRRNQSPAVFTPYNAKTNCNTAIKEPPLLPPTEEKETFCLVDDESVAGILRGYNDDLKDYLAGSMPNPISDLLELDTPGNMKSDIISPIPSPVHTAPPAPPAPPVVRGPRTPPTPSYSSKEDPSEINGVEVQSENNQEEKASIDGMQPASQTSQQQVEAVQGRSDLKDDKGKGQGDKCRKQRVAKSKVEVCSPKIQSSPLVHLDSTEPSASKELPDSSFSKEKEGAPGNNLTPSSSMPSEISESSHENFTMKTPQKPSASSSTSSSGRKTKTVNAENSSGNGLKAVSSTKSSAAPKFKHPTRACRISNESKQNKPKVTAIGTKIDQNEETKRRSKLELKDSMCNSEKSKEKTAVVKNASKNSSKVKSKVPKPPAKQPPPEVKKPEAKKKKKKFAIENFLQSPSFSQNESERVSNVPPVFSPSPERSPIPEYKQTGTQSLKRPAQTPSRASKSPGRSSSKSGEKVKNVEKLRRSVRCSERASTIAQAESFSAPRQKTKPNRKISKNAMKVKDKIANLPICMEPPPQIISPIPQDSPIPSVSECAIPMKIMVSIPLEKLSRLPSVLKAQEAENKQASKARSSLRSTVDEAKKENLPQEKPSKSIQNKTIQSKDYKDKPRTVPPLKNNRNNSKNISVNKKEKNSKPPSEPLSTCKSNPASSVNNKNSIKVTSDKTICDDAENKLPKKRKSENEENKFSRKKPKVSSRVTEERKLKE</sequence>
<evidence type="ECO:0000313" key="3">
    <source>
        <dbReference type="Proteomes" id="UP000054359"/>
    </source>
</evidence>
<feature type="compositionally biased region" description="Low complexity" evidence="1">
    <location>
        <begin position="243"/>
        <end position="252"/>
    </location>
</feature>
<reference evidence="2 3" key="1">
    <citation type="submission" date="2013-11" db="EMBL/GenBank/DDBJ databases">
        <title>Genome sequencing of Stegodyphus mimosarum.</title>
        <authorList>
            <person name="Bechsgaard J."/>
        </authorList>
    </citation>
    <scope>NUCLEOTIDE SEQUENCE [LARGE SCALE GENOMIC DNA]</scope>
</reference>
<feature type="compositionally biased region" description="Low complexity" evidence="1">
    <location>
        <begin position="456"/>
        <end position="469"/>
    </location>
</feature>
<accession>A0A087TVD3</accession>
<feature type="compositionally biased region" description="Polar residues" evidence="1">
    <location>
        <begin position="158"/>
        <end position="168"/>
    </location>
</feature>
<feature type="compositionally biased region" description="Polar residues" evidence="1">
    <location>
        <begin position="584"/>
        <end position="593"/>
    </location>
</feature>
<organism evidence="2 3">
    <name type="scientific">Stegodyphus mimosarum</name>
    <name type="common">African social velvet spider</name>
    <dbReference type="NCBI Taxonomy" id="407821"/>
    <lineage>
        <taxon>Eukaryota</taxon>
        <taxon>Metazoa</taxon>
        <taxon>Ecdysozoa</taxon>
        <taxon>Arthropoda</taxon>
        <taxon>Chelicerata</taxon>
        <taxon>Arachnida</taxon>
        <taxon>Araneae</taxon>
        <taxon>Araneomorphae</taxon>
        <taxon>Entelegynae</taxon>
        <taxon>Eresoidea</taxon>
        <taxon>Eresidae</taxon>
        <taxon>Stegodyphus</taxon>
    </lineage>
</organism>
<keyword evidence="3" id="KW-1185">Reference proteome</keyword>
<feature type="compositionally biased region" description="Polar residues" evidence="1">
    <location>
        <begin position="658"/>
        <end position="677"/>
    </location>
</feature>
<feature type="region of interest" description="Disordered" evidence="1">
    <location>
        <begin position="578"/>
        <end position="723"/>
    </location>
</feature>
<feature type="compositionally biased region" description="Polar residues" evidence="1">
    <location>
        <begin position="489"/>
        <end position="503"/>
    </location>
</feature>